<dbReference type="Proteomes" id="UP000275408">
    <property type="component" value="Unassembled WGS sequence"/>
</dbReference>
<protein>
    <recommendedName>
        <fullName evidence="3">Tesmin/TSO1-like CXC domain-containing protein</fullName>
    </recommendedName>
</protein>
<comment type="caution">
    <text evidence="1">The sequence shown here is derived from an EMBL/GenBank/DDBJ whole genome shotgun (WGS) entry which is preliminary data.</text>
</comment>
<accession>A0A3M6UM43</accession>
<reference evidence="1 2" key="1">
    <citation type="journal article" date="2018" name="Sci. Rep.">
        <title>Comparative analysis of the Pocillopora damicornis genome highlights role of immune system in coral evolution.</title>
        <authorList>
            <person name="Cunning R."/>
            <person name="Bay R.A."/>
            <person name="Gillette P."/>
            <person name="Baker A.C."/>
            <person name="Traylor-Knowles N."/>
        </authorList>
    </citation>
    <scope>NUCLEOTIDE SEQUENCE [LARGE SCALE GENOMIC DNA]</scope>
    <source>
        <strain evidence="1">RSMAS</strain>
        <tissue evidence="1">Whole animal</tissue>
    </source>
</reference>
<proteinExistence type="predicted"/>
<evidence type="ECO:0000313" key="2">
    <source>
        <dbReference type="Proteomes" id="UP000275408"/>
    </source>
</evidence>
<evidence type="ECO:0008006" key="3">
    <source>
        <dbReference type="Google" id="ProtNLM"/>
    </source>
</evidence>
<sequence length="68" mass="7494">MTRLLPAPDAIIQLVKCGCTKQCASNRCQCCRNGLPCSDLCSCCDEEDEPCQNVFSDVVDDDEECDDE</sequence>
<gene>
    <name evidence="1" type="ORF">pdam_00022205</name>
</gene>
<name>A0A3M6UM43_POCDA</name>
<dbReference type="EMBL" id="RCHS01001266">
    <property type="protein sequence ID" value="RMX54428.1"/>
    <property type="molecule type" value="Genomic_DNA"/>
</dbReference>
<organism evidence="1 2">
    <name type="scientific">Pocillopora damicornis</name>
    <name type="common">Cauliflower coral</name>
    <name type="synonym">Millepora damicornis</name>
    <dbReference type="NCBI Taxonomy" id="46731"/>
    <lineage>
        <taxon>Eukaryota</taxon>
        <taxon>Metazoa</taxon>
        <taxon>Cnidaria</taxon>
        <taxon>Anthozoa</taxon>
        <taxon>Hexacorallia</taxon>
        <taxon>Scleractinia</taxon>
        <taxon>Astrocoeniina</taxon>
        <taxon>Pocilloporidae</taxon>
        <taxon>Pocillopora</taxon>
    </lineage>
</organism>
<evidence type="ECO:0000313" key="1">
    <source>
        <dbReference type="EMBL" id="RMX54428.1"/>
    </source>
</evidence>
<dbReference type="AlphaFoldDB" id="A0A3M6UM43"/>
<keyword evidence="2" id="KW-1185">Reference proteome</keyword>